<dbReference type="Proteomes" id="UP000014760">
    <property type="component" value="Unassembled WGS sequence"/>
</dbReference>
<dbReference type="InterPro" id="IPR036322">
    <property type="entry name" value="WD40_repeat_dom_sf"/>
</dbReference>
<reference evidence="3 5" key="2">
    <citation type="journal article" date="2013" name="Nature">
        <title>Insights into bilaterian evolution from three spiralian genomes.</title>
        <authorList>
            <person name="Simakov O."/>
            <person name="Marletaz F."/>
            <person name="Cho S.J."/>
            <person name="Edsinger-Gonzales E."/>
            <person name="Havlak P."/>
            <person name="Hellsten U."/>
            <person name="Kuo D.H."/>
            <person name="Larsson T."/>
            <person name="Lv J."/>
            <person name="Arendt D."/>
            <person name="Savage R."/>
            <person name="Osoegawa K."/>
            <person name="de Jong P."/>
            <person name="Grimwood J."/>
            <person name="Chapman J.A."/>
            <person name="Shapiro H."/>
            <person name="Aerts A."/>
            <person name="Otillar R.P."/>
            <person name="Terry A.Y."/>
            <person name="Boore J.L."/>
            <person name="Grigoriev I.V."/>
            <person name="Lindberg D.R."/>
            <person name="Seaver E.C."/>
            <person name="Weisblat D.A."/>
            <person name="Putnam N.H."/>
            <person name="Rokhsar D.S."/>
        </authorList>
    </citation>
    <scope>NUCLEOTIDE SEQUENCE</scope>
    <source>
        <strain evidence="3 5">I ESC-2004</strain>
    </source>
</reference>
<feature type="repeat" description="WD" evidence="1">
    <location>
        <begin position="661"/>
        <end position="693"/>
    </location>
</feature>
<feature type="region of interest" description="Disordered" evidence="2">
    <location>
        <begin position="1104"/>
        <end position="1140"/>
    </location>
</feature>
<gene>
    <name evidence="3" type="ORF">CAPTEDRAFT_227356</name>
</gene>
<feature type="compositionally biased region" description="Pro residues" evidence="2">
    <location>
        <begin position="1107"/>
        <end position="1140"/>
    </location>
</feature>
<proteinExistence type="predicted"/>
<evidence type="ECO:0000313" key="3">
    <source>
        <dbReference type="EMBL" id="ELT93743.1"/>
    </source>
</evidence>
<feature type="region of interest" description="Disordered" evidence="2">
    <location>
        <begin position="1002"/>
        <end position="1092"/>
    </location>
</feature>
<dbReference type="OMA" id="TWFKELF"/>
<sequence length="1538" mass="174056">MTKSRQGSAQSRVDDMLRVQSRMSYTETKPPPEEDEPKPKYAWRLIRQCVRYAIDASMKADTSDLDISHGIHQNKKLSHVRPIVQMIYNKTDMEYITLDGHDVRVFMADGRKKQLISPPVPFNRLIFAYQTSLFVGWNYNEDGLHLFSKEFQLNSTSSAFGAIHAAVYNENIGEIVTVGSGYLTSWVFRYGSRHLLPRKTSTEGLGGDQPPFHLLVLEETASRSQKAYAANDHVIASYNLNTGELLTIRKELHTRPLTALLFFNPLKYLITGAKDGSIKVWNEFWHLQLVFVGHGAAVNSIAAYPFGPNIMSVSEDKTLRVWGLETCDQVNRVDVEEPISYIGSMINHPDIFGISGNSADLWRVKHVHKLHTRVGHHVFNIKATDHPSFPVHSVLLCRDASVRILCPVSGNILTTLLMDRERKLVDAVYAIAQDRMFAVFGNGDIIKSDTSTNPCTILSTWKYPEPKKACNYLLVYEYIISSDLDGDAWGAMKRAIASKGLSLTTPDSGRTTPALQTKTQADRTLLLGGRKDGHICVLDWETGEVEFEIEAHGVKGVLSMVANSKSDQLISAGLGDLTELIFCSIFHFFRSQDNIIKIWRLYPYAQESLALLMSFYCAHTPLHMSILKNNLAVAFQEHSSATYSVVMYNMNTRNRLDHSPEDDHMDNITALSSCPKMNLLASSSNDGTIRIWNEKNHLCRVISMNTVPSSLCFCSQRGDLLVGVNSHIHRIDYKEYMPKAYRFKMISMKFPETPKKDSLPYDENLLKAMLREDVKRLQAARSSFKFTHFIEVLTDEENAEALREKRLRQKAVSLLNARDSELAKIRDGELEAKKKPRPTKATKREAFDKYLSIFYNREKVELPPDDDSPDYSQVLLEKPKVDTSYQAETGPAGFFPTPGPPPPETNEDAALCQKLRQGGFIPNSVLARLLFPNKPKEEQKEIADSVWRPPKLTKQQLDSLNARKKLSYDPFYKKQRLWKMPHKLTQSKQVMDGSFEDRTIVLDYDDDGEEKQKQTGTIHEEEEEEEEVEEEEVEEEEEVNHSHLNNLLSKVAEREPETEPEPEPEVEETESAAQPKSILKSSGDKPKAKGISFKPKKPVIKYIAPKPASPLTPPPKTPTPPPPVKRIPTPPPKTPSPPPSPLPGFISQFKGTQWFDKYFPNCNEKTLAKPWSVSALVEMLAKVLRFSEYVERIEILKALKMLQREEGIPNPEVILKALYSVFGAHCNPPSCLDPTQKTFINEGIKMMQTLGVYDRDFYVELMVQILEADASVRKECEMSLKLSGLKDPHSCLTKELDSWDIWQINESDRTKELRKKCGSFLDKWMDNFKHHVEDSIERMRKGQGVTGRVDPSMARGAMSSSRSILRKHAEADHSNRLTVTFDQAPDLSVVENATYLEALNYYCEITTEKLLEGIRTGKLDTSGEVKNTVLVLPKVSAKTALVRLGETHTSKCRANRETSYTADLRLPPVTSRGKQPLPGQLYGFPSAINLPMKQVVMNPFPCSLDQLDEFYHEPVLLTLKTAQKYFIPDRSVVTADVY</sequence>
<dbReference type="PANTHER" id="PTHR45532">
    <property type="entry name" value="WD REPEAT-CONTAINING PROTEIN 97"/>
    <property type="match status" value="1"/>
</dbReference>
<feature type="compositionally biased region" description="Acidic residues" evidence="2">
    <location>
        <begin position="1020"/>
        <end position="1038"/>
    </location>
</feature>
<dbReference type="HOGENOM" id="CLU_250921_0_0_1"/>
<dbReference type="EnsemblMetazoa" id="CapteT227356">
    <property type="protein sequence ID" value="CapteP227356"/>
    <property type="gene ID" value="CapteG227356"/>
</dbReference>
<organism evidence="3">
    <name type="scientific">Capitella teleta</name>
    <name type="common">Polychaete worm</name>
    <dbReference type="NCBI Taxonomy" id="283909"/>
    <lineage>
        <taxon>Eukaryota</taxon>
        <taxon>Metazoa</taxon>
        <taxon>Spiralia</taxon>
        <taxon>Lophotrochozoa</taxon>
        <taxon>Annelida</taxon>
        <taxon>Polychaeta</taxon>
        <taxon>Sedentaria</taxon>
        <taxon>Scolecida</taxon>
        <taxon>Capitellidae</taxon>
        <taxon>Capitella</taxon>
    </lineage>
</organism>
<dbReference type="InterPro" id="IPR015943">
    <property type="entry name" value="WD40/YVTN_repeat-like_dom_sf"/>
</dbReference>
<evidence type="ECO:0000256" key="2">
    <source>
        <dbReference type="SAM" id="MobiDB-lite"/>
    </source>
</evidence>
<feature type="compositionally biased region" description="Acidic residues" evidence="2">
    <location>
        <begin position="1058"/>
        <end position="1070"/>
    </location>
</feature>
<accession>R7TIU0</accession>
<dbReference type="Gene3D" id="2.130.10.10">
    <property type="entry name" value="YVTN repeat-like/Quinoprotein amine dehydrogenase"/>
    <property type="match status" value="2"/>
</dbReference>
<dbReference type="PANTHER" id="PTHR45532:SF1">
    <property type="entry name" value="WD REPEAT-CONTAINING PROTEIN 97"/>
    <property type="match status" value="1"/>
</dbReference>
<feature type="repeat" description="WD" evidence="1">
    <location>
        <begin position="250"/>
        <end position="282"/>
    </location>
</feature>
<feature type="repeat" description="WD" evidence="1">
    <location>
        <begin position="291"/>
        <end position="332"/>
    </location>
</feature>
<reference evidence="5" key="1">
    <citation type="submission" date="2012-12" db="EMBL/GenBank/DDBJ databases">
        <authorList>
            <person name="Hellsten U."/>
            <person name="Grimwood J."/>
            <person name="Chapman J.A."/>
            <person name="Shapiro H."/>
            <person name="Aerts A."/>
            <person name="Otillar R.P."/>
            <person name="Terry A.Y."/>
            <person name="Boore J.L."/>
            <person name="Simakov O."/>
            <person name="Marletaz F."/>
            <person name="Cho S.-J."/>
            <person name="Edsinger-Gonzales E."/>
            <person name="Havlak P."/>
            <person name="Kuo D.-H."/>
            <person name="Larsson T."/>
            <person name="Lv J."/>
            <person name="Arendt D."/>
            <person name="Savage R."/>
            <person name="Osoegawa K."/>
            <person name="de Jong P."/>
            <person name="Lindberg D.R."/>
            <person name="Seaver E.C."/>
            <person name="Weisblat D.A."/>
            <person name="Putnam N.H."/>
            <person name="Grigoriev I.V."/>
            <person name="Rokhsar D.S."/>
        </authorList>
    </citation>
    <scope>NUCLEOTIDE SEQUENCE</scope>
    <source>
        <strain evidence="5">I ESC-2004</strain>
    </source>
</reference>
<dbReference type="SUPFAM" id="SSF50978">
    <property type="entry name" value="WD40 repeat-like"/>
    <property type="match status" value="1"/>
</dbReference>
<dbReference type="EMBL" id="AMQN01012590">
    <property type="status" value="NOT_ANNOTATED_CDS"/>
    <property type="molecule type" value="Genomic_DNA"/>
</dbReference>
<dbReference type="STRING" id="283909.R7TIU0"/>
<dbReference type="Pfam" id="PF00400">
    <property type="entry name" value="WD40"/>
    <property type="match status" value="3"/>
</dbReference>
<name>R7TIU0_CAPTE</name>
<protein>
    <recommendedName>
        <fullName evidence="6">WD repeat-containing protein 97</fullName>
    </recommendedName>
</protein>
<feature type="compositionally biased region" description="Polar residues" evidence="2">
    <location>
        <begin position="1"/>
        <end position="11"/>
    </location>
</feature>
<feature type="region of interest" description="Disordered" evidence="2">
    <location>
        <begin position="1"/>
        <end position="39"/>
    </location>
</feature>
<reference evidence="4" key="3">
    <citation type="submission" date="2015-06" db="UniProtKB">
        <authorList>
            <consortium name="EnsemblMetazoa"/>
        </authorList>
    </citation>
    <scope>IDENTIFICATION</scope>
</reference>
<dbReference type="InterPro" id="IPR001680">
    <property type="entry name" value="WD40_rpt"/>
</dbReference>
<dbReference type="SMART" id="SM00320">
    <property type="entry name" value="WD40"/>
    <property type="match status" value="3"/>
</dbReference>
<dbReference type="PROSITE" id="PS50294">
    <property type="entry name" value="WD_REPEATS_REGION"/>
    <property type="match status" value="3"/>
</dbReference>
<keyword evidence="1" id="KW-0853">WD repeat</keyword>
<dbReference type="PROSITE" id="PS50082">
    <property type="entry name" value="WD_REPEATS_2"/>
    <property type="match status" value="3"/>
</dbReference>
<evidence type="ECO:0000256" key="1">
    <source>
        <dbReference type="PROSITE-ProRule" id="PRU00221"/>
    </source>
</evidence>
<keyword evidence="5" id="KW-1185">Reference proteome</keyword>
<evidence type="ECO:0008006" key="6">
    <source>
        <dbReference type="Google" id="ProtNLM"/>
    </source>
</evidence>
<dbReference type="OrthoDB" id="6262491at2759"/>
<evidence type="ECO:0000313" key="4">
    <source>
        <dbReference type="EnsemblMetazoa" id="CapteP227356"/>
    </source>
</evidence>
<evidence type="ECO:0000313" key="5">
    <source>
        <dbReference type="Proteomes" id="UP000014760"/>
    </source>
</evidence>
<dbReference type="EMBL" id="KB309625">
    <property type="protein sequence ID" value="ELT93743.1"/>
    <property type="molecule type" value="Genomic_DNA"/>
</dbReference>